<reference evidence="10" key="1">
    <citation type="journal article" date="2020" name="Fungal Divers.">
        <title>Resolving the Mortierellaceae phylogeny through synthesis of multi-gene phylogenetics and phylogenomics.</title>
        <authorList>
            <person name="Vandepol N."/>
            <person name="Liber J."/>
            <person name="Desiro A."/>
            <person name="Na H."/>
            <person name="Kennedy M."/>
            <person name="Barry K."/>
            <person name="Grigoriev I.V."/>
            <person name="Miller A.N."/>
            <person name="O'Donnell K."/>
            <person name="Stajich J.E."/>
            <person name="Bonito G."/>
        </authorList>
    </citation>
    <scope>NUCLEOTIDE SEQUENCE</scope>
    <source>
        <strain evidence="10">BC1065</strain>
    </source>
</reference>
<dbReference type="Gene3D" id="1.10.287.40">
    <property type="entry name" value="Serine-tRNA synthetase, tRNA binding domain"/>
    <property type="match status" value="1"/>
</dbReference>
<evidence type="ECO:0000256" key="4">
    <source>
        <dbReference type="ARBA" id="ARBA00022840"/>
    </source>
</evidence>
<feature type="region of interest" description="Disordered" evidence="8">
    <location>
        <begin position="254"/>
        <end position="284"/>
    </location>
</feature>
<evidence type="ECO:0000256" key="8">
    <source>
        <dbReference type="SAM" id="MobiDB-lite"/>
    </source>
</evidence>
<dbReference type="GO" id="GO:0005524">
    <property type="term" value="F:ATP binding"/>
    <property type="evidence" value="ECO:0007669"/>
    <property type="project" value="UniProtKB-KW"/>
</dbReference>
<feature type="region of interest" description="Disordered" evidence="8">
    <location>
        <begin position="137"/>
        <end position="161"/>
    </location>
</feature>
<keyword evidence="5" id="KW-0648">Protein biosynthesis</keyword>
<evidence type="ECO:0000256" key="3">
    <source>
        <dbReference type="ARBA" id="ARBA00022741"/>
    </source>
</evidence>
<dbReference type="AlphaFoldDB" id="A0A9P6PYV8"/>
<evidence type="ECO:0000313" key="11">
    <source>
        <dbReference type="Proteomes" id="UP000807716"/>
    </source>
</evidence>
<dbReference type="NCBIfam" id="TIGR00414">
    <property type="entry name" value="serS"/>
    <property type="match status" value="1"/>
</dbReference>
<keyword evidence="6" id="KW-0030">Aminoacyl-tRNA synthetase</keyword>
<dbReference type="PRINTS" id="PR00981">
    <property type="entry name" value="TRNASYNTHSER"/>
</dbReference>
<evidence type="ECO:0000313" key="10">
    <source>
        <dbReference type="EMBL" id="KAG0256017.1"/>
    </source>
</evidence>
<dbReference type="InterPro" id="IPR042103">
    <property type="entry name" value="SerRS_1_N_sf"/>
</dbReference>
<dbReference type="EMBL" id="JAAAJB010000430">
    <property type="protein sequence ID" value="KAG0256017.1"/>
    <property type="molecule type" value="Genomic_DNA"/>
</dbReference>
<dbReference type="InterPro" id="IPR045864">
    <property type="entry name" value="aa-tRNA-synth_II/BPL/LPL"/>
</dbReference>
<evidence type="ECO:0000259" key="9">
    <source>
        <dbReference type="PROSITE" id="PS50862"/>
    </source>
</evidence>
<keyword evidence="2" id="KW-0436">Ligase</keyword>
<dbReference type="OrthoDB" id="10264585at2759"/>
<dbReference type="InterPro" id="IPR010978">
    <property type="entry name" value="tRNA-bd_arm"/>
</dbReference>
<dbReference type="InterPro" id="IPR002314">
    <property type="entry name" value="aa-tRNA-synt_IIb"/>
</dbReference>
<dbReference type="GO" id="GO:0006434">
    <property type="term" value="P:seryl-tRNA aminoacylation"/>
    <property type="evidence" value="ECO:0007669"/>
    <property type="project" value="InterPro"/>
</dbReference>
<organism evidence="10 11">
    <name type="scientific">Actinomortierella ambigua</name>
    <dbReference type="NCBI Taxonomy" id="1343610"/>
    <lineage>
        <taxon>Eukaryota</taxon>
        <taxon>Fungi</taxon>
        <taxon>Fungi incertae sedis</taxon>
        <taxon>Mucoromycota</taxon>
        <taxon>Mortierellomycotina</taxon>
        <taxon>Mortierellomycetes</taxon>
        <taxon>Mortierellales</taxon>
        <taxon>Mortierellaceae</taxon>
        <taxon>Actinomortierella</taxon>
    </lineage>
</organism>
<accession>A0A9P6PYV8</accession>
<keyword evidence="3" id="KW-0547">Nucleotide-binding</keyword>
<dbReference type="SUPFAM" id="SSF55681">
    <property type="entry name" value="Class II aaRS and biotin synthetases"/>
    <property type="match status" value="1"/>
</dbReference>
<proteinExistence type="predicted"/>
<evidence type="ECO:0000256" key="1">
    <source>
        <dbReference type="ARBA" id="ARBA00012840"/>
    </source>
</evidence>
<dbReference type="PROSITE" id="PS50862">
    <property type="entry name" value="AA_TRNA_LIGASE_II"/>
    <property type="match status" value="1"/>
</dbReference>
<dbReference type="CDD" id="cd00770">
    <property type="entry name" value="SerRS_core"/>
    <property type="match status" value="1"/>
</dbReference>
<dbReference type="PANTHER" id="PTHR11778">
    <property type="entry name" value="SERYL-TRNA SYNTHETASE"/>
    <property type="match status" value="1"/>
</dbReference>
<dbReference type="GO" id="GO:0004828">
    <property type="term" value="F:serine-tRNA ligase activity"/>
    <property type="evidence" value="ECO:0007669"/>
    <property type="project" value="UniProtKB-EC"/>
</dbReference>
<sequence>MVFSYEGLSPPKIWCSSPSSPDTVHLTPHKSYAAISTDTRLSTSTRHFQQQQHQPPPPPQVATAGGALYLRPYLNFKAMAQPDMAAKIAANIQHRNLPPTISIAAVNQLYQQVSELTFQIDKARAERNSIASEMKSLSHQQGALKKKKKNNIKPSSETISDADAQTQTIMTAEQIDTKRKELVERGKAVKENLHVQEARLSELEQQLYDQGCLIPNMTHPTTPIGPEANAQLVRIHGIPRLNKGVRAVAHPAFPTISSSDQLPPKELSSSSSVSSSSSSSTIGGTKAAVEFGGEDARALLGNVSEYPLLDHVALAHRLDLVDFEAAAQATGARWYYLKNEAALLELALVQFATARAIQAGFTPVITPDVVRPEVVQACGFQPRDEASQTYWVSTVAPTAAAPTSSEAASASAPTQQQQQQHHHSALCLVATAEIALAGLNMNKVLDESQLPMRLAGFGRAFRAEAGARGAENKGLYRVHQFSKVELFVYSRAGSESDALLEEIRHFQEKIFEELGLCFRILDMPTEELGASAYKKYDIEAWMPGRNSWGEISSTSNCTDYQARRLNIRYHSKANNNATEFVHTLNGTAMAVPRIIVALLETYQQQDGSVRLPDCLVPYMHGIQEIRPKNPLLDQQ</sequence>
<dbReference type="InterPro" id="IPR006195">
    <property type="entry name" value="aa-tRNA-synth_II"/>
</dbReference>
<protein>
    <recommendedName>
        <fullName evidence="1">serine--tRNA ligase</fullName>
        <ecNumber evidence="1">6.1.1.11</ecNumber>
    </recommendedName>
    <alternativeName>
        <fullName evidence="7">Seryl-tRNA synthetase</fullName>
    </alternativeName>
</protein>
<comment type="caution">
    <text evidence="10">The sequence shown here is derived from an EMBL/GenBank/DDBJ whole genome shotgun (WGS) entry which is preliminary data.</text>
</comment>
<gene>
    <name evidence="10" type="primary">SARS2</name>
    <name evidence="10" type="ORF">DFQ27_005961</name>
</gene>
<dbReference type="EC" id="6.1.1.11" evidence="1"/>
<feature type="region of interest" description="Disordered" evidence="8">
    <location>
        <begin position="40"/>
        <end position="61"/>
    </location>
</feature>
<evidence type="ECO:0000256" key="7">
    <source>
        <dbReference type="ARBA" id="ARBA00031113"/>
    </source>
</evidence>
<evidence type="ECO:0000256" key="6">
    <source>
        <dbReference type="ARBA" id="ARBA00023146"/>
    </source>
</evidence>
<name>A0A9P6PYV8_9FUNG</name>
<dbReference type="InterPro" id="IPR033729">
    <property type="entry name" value="SerRS_core"/>
</dbReference>
<dbReference type="SUPFAM" id="SSF46589">
    <property type="entry name" value="tRNA-binding arm"/>
    <property type="match status" value="1"/>
</dbReference>
<dbReference type="InterPro" id="IPR002317">
    <property type="entry name" value="Ser-tRNA-ligase_type_1"/>
</dbReference>
<keyword evidence="4" id="KW-0067">ATP-binding</keyword>
<dbReference type="Proteomes" id="UP000807716">
    <property type="component" value="Unassembled WGS sequence"/>
</dbReference>
<dbReference type="Pfam" id="PF00587">
    <property type="entry name" value="tRNA-synt_2b"/>
    <property type="match status" value="1"/>
</dbReference>
<keyword evidence="11" id="KW-1185">Reference proteome</keyword>
<feature type="domain" description="Aminoacyl-transfer RNA synthetases class-II family profile" evidence="9">
    <location>
        <begin position="310"/>
        <end position="612"/>
    </location>
</feature>
<feature type="compositionally biased region" description="Low complexity" evidence="8">
    <location>
        <begin position="268"/>
        <end position="280"/>
    </location>
</feature>
<evidence type="ECO:0000256" key="5">
    <source>
        <dbReference type="ARBA" id="ARBA00022917"/>
    </source>
</evidence>
<evidence type="ECO:0000256" key="2">
    <source>
        <dbReference type="ARBA" id="ARBA00022598"/>
    </source>
</evidence>
<dbReference type="Gene3D" id="3.30.930.10">
    <property type="entry name" value="Bira Bifunctional Protein, Domain 2"/>
    <property type="match status" value="1"/>
</dbReference>